<dbReference type="RefSeq" id="WP_083467510.1">
    <property type="nucleotide sequence ID" value="NZ_LDJX01000002.1"/>
</dbReference>
<dbReference type="PATRIC" id="fig|1300341.3.peg.1699"/>
<comment type="caution">
    <text evidence="1">The sequence shown here is derived from an EMBL/GenBank/DDBJ whole genome shotgun (WGS) entry which is preliminary data.</text>
</comment>
<evidence type="ECO:0000313" key="1">
    <source>
        <dbReference type="EMBL" id="KPM33079.1"/>
    </source>
</evidence>
<sequence length="507" mass="58843">MTQSDLVVFKELKVHQLIIEPKRVRATYSLTHANGNVVAKELIYSYDQPYFNKKEPADVNLASMMVSQVALNYGMFCKRMVFEGLFDATDQRFLLDMLENTSREILVHKFLSKNQFLKPPFDALEVEKKERYTAAEVIFDGYPFSNLEVQKENATTLDNEYAILSSGGKDSLLTYGIINEIGVAHPVFINESGRHWFTAVNAHNHFKEIEPNTAKPWCNSDRIFNWMVRQMPFIKENFQNIRADIYPIRLWTVAVFLFGVLPIARKRRLGNILIGNEFDTTVKGNCNGISHYHALYDQSKYFDNALTRYYHKKGWNMNQYSILRSLSELLILKVLVKRYPELQRQQVSCHAAHEENRRMLPCGKCEKCRRIVGMLTALDEDPKRCGYSDVQIAQALKNLSEQSVKQIGSDVAHLYHLLVAKGKLPKNAHTQRLAKPHPQIMKLRFDNERSKLEDIPKHIRKKLMEISNQYSVGISKQKDKKWHDIAFEDLAFEAAYYPLKQKNDKKI</sequence>
<dbReference type="EMBL" id="LDJX01000002">
    <property type="protein sequence ID" value="KPM33079.1"/>
    <property type="molecule type" value="Genomic_DNA"/>
</dbReference>
<dbReference type="AlphaFoldDB" id="A0A0P7A863"/>
<protein>
    <submittedName>
        <fullName evidence="1">Creatininase</fullName>
    </submittedName>
</protein>
<dbReference type="STRING" id="1300341.I595_1506"/>
<name>A0A0P7A863_9FLAO</name>
<organism evidence="1 2">
    <name type="scientific">Croceitalea dokdonensis DOKDO 023</name>
    <dbReference type="NCBI Taxonomy" id="1300341"/>
    <lineage>
        <taxon>Bacteria</taxon>
        <taxon>Pseudomonadati</taxon>
        <taxon>Bacteroidota</taxon>
        <taxon>Flavobacteriia</taxon>
        <taxon>Flavobacteriales</taxon>
        <taxon>Flavobacteriaceae</taxon>
        <taxon>Croceitalea</taxon>
    </lineage>
</organism>
<evidence type="ECO:0000313" key="2">
    <source>
        <dbReference type="Proteomes" id="UP000050280"/>
    </source>
</evidence>
<proteinExistence type="predicted"/>
<keyword evidence="2" id="KW-1185">Reference proteome</keyword>
<reference evidence="1 2" key="1">
    <citation type="submission" date="2015-09" db="EMBL/GenBank/DDBJ databases">
        <title>Genome sequence of the marine flavobacterium Croceitalea dokdonensis DOKDO 023 that contains proton- and sodium-pumping rhodopsins.</title>
        <authorList>
            <person name="Kwon S.-K."/>
            <person name="Lee H.K."/>
            <person name="Kwak M.-J."/>
            <person name="Kim J.F."/>
        </authorList>
    </citation>
    <scope>NUCLEOTIDE SEQUENCE [LARGE SCALE GENOMIC DNA]</scope>
    <source>
        <strain evidence="1 2">DOKDO 023</strain>
    </source>
</reference>
<dbReference type="Proteomes" id="UP000050280">
    <property type="component" value="Unassembled WGS sequence"/>
</dbReference>
<gene>
    <name evidence="1" type="ORF">I595_1506</name>
</gene>
<accession>A0A0P7A863</accession>
<dbReference type="Gene3D" id="3.40.50.620">
    <property type="entry name" value="HUPs"/>
    <property type="match status" value="1"/>
</dbReference>
<dbReference type="InterPro" id="IPR014729">
    <property type="entry name" value="Rossmann-like_a/b/a_fold"/>
</dbReference>